<dbReference type="Pfam" id="PF13847">
    <property type="entry name" value="Methyltransf_31"/>
    <property type="match status" value="1"/>
</dbReference>
<dbReference type="OrthoDB" id="279734at2"/>
<evidence type="ECO:0000313" key="2">
    <source>
        <dbReference type="EMBL" id="CCM62149.1"/>
    </source>
</evidence>
<name>R4YVT1_9ACTN</name>
<keyword evidence="2" id="KW-0489">Methyltransferase</keyword>
<evidence type="ECO:0000313" key="3">
    <source>
        <dbReference type="Proteomes" id="UP000018291"/>
    </source>
</evidence>
<dbReference type="eggNOG" id="COG2226">
    <property type="taxonomic scope" value="Bacteria"/>
</dbReference>
<dbReference type="GO" id="GO:0032259">
    <property type="term" value="P:methylation"/>
    <property type="evidence" value="ECO:0007669"/>
    <property type="project" value="UniProtKB-KW"/>
</dbReference>
<dbReference type="RefSeq" id="WP_012223304.1">
    <property type="nucleotide sequence ID" value="NZ_HG422565.1"/>
</dbReference>
<dbReference type="Gene3D" id="3.40.50.150">
    <property type="entry name" value="Vaccinia Virus protein VP39"/>
    <property type="match status" value="1"/>
</dbReference>
<dbReference type="CDD" id="cd02440">
    <property type="entry name" value="AdoMet_MTases"/>
    <property type="match status" value="1"/>
</dbReference>
<organism evidence="2 3">
    <name type="scientific">Candidatus Neomicrothrix parvicella RN1</name>
    <dbReference type="NCBI Taxonomy" id="1229780"/>
    <lineage>
        <taxon>Bacteria</taxon>
        <taxon>Bacillati</taxon>
        <taxon>Actinomycetota</taxon>
        <taxon>Acidimicrobiia</taxon>
        <taxon>Acidimicrobiales</taxon>
        <taxon>Microthrixaceae</taxon>
        <taxon>Candidatus Neomicrothrix</taxon>
    </lineage>
</organism>
<keyword evidence="3" id="KW-1185">Reference proteome</keyword>
<gene>
    <name evidence="2" type="ORF">BN381_100036</name>
</gene>
<feature type="domain" description="Methyltransferase" evidence="1">
    <location>
        <begin position="54"/>
        <end position="183"/>
    </location>
</feature>
<dbReference type="HOGENOM" id="CLU_069129_1_2_11"/>
<dbReference type="EMBL" id="CANL01000002">
    <property type="protein sequence ID" value="CCM62149.1"/>
    <property type="molecule type" value="Genomic_DNA"/>
</dbReference>
<dbReference type="Proteomes" id="UP000018291">
    <property type="component" value="Unassembled WGS sequence"/>
</dbReference>
<reference evidence="2 3" key="1">
    <citation type="journal article" date="2013" name="ISME J.">
        <title>Metabolic model for the filamentous 'Candidatus Microthrix parvicella' based on genomic and metagenomic analyses.</title>
        <authorList>
            <person name="Jon McIlroy S."/>
            <person name="Kristiansen R."/>
            <person name="Albertsen M."/>
            <person name="Michael Karst S."/>
            <person name="Rossetti S."/>
            <person name="Lund Nielsen J."/>
            <person name="Tandoi V."/>
            <person name="James Seviour R."/>
            <person name="Nielsen P.H."/>
        </authorList>
    </citation>
    <scope>NUCLEOTIDE SEQUENCE [LARGE SCALE GENOMIC DNA]</scope>
    <source>
        <strain evidence="2 3">RN1</strain>
    </source>
</reference>
<protein>
    <submittedName>
        <fullName evidence="2">Putative Methyltransferase type 11</fullName>
    </submittedName>
</protein>
<dbReference type="STRING" id="1229780.BN381_100036"/>
<dbReference type="PANTHER" id="PTHR43591">
    <property type="entry name" value="METHYLTRANSFERASE"/>
    <property type="match status" value="1"/>
</dbReference>
<dbReference type="AlphaFoldDB" id="R4YVT1"/>
<dbReference type="InterPro" id="IPR029063">
    <property type="entry name" value="SAM-dependent_MTases_sf"/>
</dbReference>
<sequence>MAANQHATPPPVVPGDGHWFEGLADHLGSAYLRYSFTKGTVREVDSLFDLLQLKPGMALLDVGCGPGRHSHEFARRGIEATGVDISERFVQLANSEAPDGATFQRVDARRLNFDQSFDAAISLCQGAFGLGGPADDADDPQLLQPDLAVLGGIARALRPEGRFAVSAFSAYFQVANLEQSDTFDAASGVNHERTEIRSEFDESNEVDLWTTCYTPRELRLLFERAELVVDAIHSAETGTYRPLDPATTTPEFLVLGHRP</sequence>
<dbReference type="SUPFAM" id="SSF53335">
    <property type="entry name" value="S-adenosyl-L-methionine-dependent methyltransferases"/>
    <property type="match status" value="1"/>
</dbReference>
<dbReference type="GO" id="GO:0008168">
    <property type="term" value="F:methyltransferase activity"/>
    <property type="evidence" value="ECO:0007669"/>
    <property type="project" value="UniProtKB-KW"/>
</dbReference>
<proteinExistence type="predicted"/>
<dbReference type="InterPro" id="IPR025714">
    <property type="entry name" value="Methyltranfer_dom"/>
</dbReference>
<evidence type="ECO:0000259" key="1">
    <source>
        <dbReference type="Pfam" id="PF13847"/>
    </source>
</evidence>
<accession>R4YVT1</accession>
<keyword evidence="2" id="KW-0808">Transferase</keyword>
<comment type="caution">
    <text evidence="2">The sequence shown here is derived from an EMBL/GenBank/DDBJ whole genome shotgun (WGS) entry which is preliminary data.</text>
</comment>